<sequence length="331" mass="37837">MFNEGRVFGCDQALDFEDIARAMEEIHICQHCGKDQMVWPHCLSGQYTVKEGYHLLKKKEEGNRIKKPSSSHCVDEKLWKIIWSLKTLPKVKIFLWRACRNLLVTSHNLCKKKIKDDPMCIVCGMKLNQWNTYCRHVKGLEVCGLVRISVFESTRKSELGLLSGILLSDSGKSLKASSTLEVEALAVQEGLFVADRKVEIDSEILQKEITLTKGQGNWLIFPTVQNVLGLVQKFDSIRFVHIKREAFRAADWVASQFKRSMCLSNWVDSPPSSLLDILSRDGHLSLQKLGEKAVVKFKQVAINMHSVTNHFQSRLVTIIEKNKINTRKKKR</sequence>
<dbReference type="PANTHER" id="PTHR47723">
    <property type="entry name" value="OS05G0353850 PROTEIN"/>
    <property type="match status" value="1"/>
</dbReference>
<organism evidence="3 4">
    <name type="scientific">Gossypium stocksii</name>
    <dbReference type="NCBI Taxonomy" id="47602"/>
    <lineage>
        <taxon>Eukaryota</taxon>
        <taxon>Viridiplantae</taxon>
        <taxon>Streptophyta</taxon>
        <taxon>Embryophyta</taxon>
        <taxon>Tracheophyta</taxon>
        <taxon>Spermatophyta</taxon>
        <taxon>Magnoliopsida</taxon>
        <taxon>eudicotyledons</taxon>
        <taxon>Gunneridae</taxon>
        <taxon>Pentapetalae</taxon>
        <taxon>rosids</taxon>
        <taxon>malvids</taxon>
        <taxon>Malvales</taxon>
        <taxon>Malvaceae</taxon>
        <taxon>Malvoideae</taxon>
        <taxon>Gossypium</taxon>
    </lineage>
</organism>
<dbReference type="Proteomes" id="UP000828251">
    <property type="component" value="Unassembled WGS sequence"/>
</dbReference>
<evidence type="ECO:0000259" key="1">
    <source>
        <dbReference type="Pfam" id="PF13456"/>
    </source>
</evidence>
<keyword evidence="4" id="KW-1185">Reference proteome</keyword>
<dbReference type="InterPro" id="IPR053151">
    <property type="entry name" value="RNase_H-like"/>
</dbReference>
<dbReference type="Pfam" id="PF13456">
    <property type="entry name" value="RVT_3"/>
    <property type="match status" value="1"/>
</dbReference>
<dbReference type="InterPro" id="IPR036397">
    <property type="entry name" value="RNaseH_sf"/>
</dbReference>
<proteinExistence type="predicted"/>
<dbReference type="OrthoDB" id="1745633at2759"/>
<name>A0A9D3ZNL2_9ROSI</name>
<gene>
    <name evidence="3" type="ORF">J1N35_039164</name>
</gene>
<dbReference type="Pfam" id="PF13966">
    <property type="entry name" value="zf-RVT"/>
    <property type="match status" value="1"/>
</dbReference>
<evidence type="ECO:0000313" key="3">
    <source>
        <dbReference type="EMBL" id="KAH1048380.1"/>
    </source>
</evidence>
<dbReference type="Gene3D" id="3.30.420.10">
    <property type="entry name" value="Ribonuclease H-like superfamily/Ribonuclease H"/>
    <property type="match status" value="1"/>
</dbReference>
<dbReference type="GO" id="GO:0003676">
    <property type="term" value="F:nucleic acid binding"/>
    <property type="evidence" value="ECO:0007669"/>
    <property type="project" value="InterPro"/>
</dbReference>
<reference evidence="3 4" key="1">
    <citation type="journal article" date="2021" name="Plant Biotechnol. J.">
        <title>Multi-omics assisted identification of the key and species-specific regulatory components of drought-tolerant mechanisms in Gossypium stocksii.</title>
        <authorList>
            <person name="Yu D."/>
            <person name="Ke L."/>
            <person name="Zhang D."/>
            <person name="Wu Y."/>
            <person name="Sun Y."/>
            <person name="Mei J."/>
            <person name="Sun J."/>
            <person name="Sun Y."/>
        </authorList>
    </citation>
    <scope>NUCLEOTIDE SEQUENCE [LARGE SCALE GENOMIC DNA]</scope>
    <source>
        <strain evidence="4">cv. E1</strain>
        <tissue evidence="3">Leaf</tissue>
    </source>
</reference>
<evidence type="ECO:0000259" key="2">
    <source>
        <dbReference type="Pfam" id="PF13966"/>
    </source>
</evidence>
<feature type="domain" description="RNase H type-1" evidence="1">
    <location>
        <begin position="174"/>
        <end position="255"/>
    </location>
</feature>
<dbReference type="EMBL" id="JAIQCV010000011">
    <property type="protein sequence ID" value="KAH1048380.1"/>
    <property type="molecule type" value="Genomic_DNA"/>
</dbReference>
<feature type="domain" description="Reverse transcriptase zinc-binding" evidence="2">
    <location>
        <begin position="47"/>
        <end position="126"/>
    </location>
</feature>
<dbReference type="InterPro" id="IPR002156">
    <property type="entry name" value="RNaseH_domain"/>
</dbReference>
<dbReference type="InterPro" id="IPR026960">
    <property type="entry name" value="RVT-Znf"/>
</dbReference>
<dbReference type="AlphaFoldDB" id="A0A9D3ZNL2"/>
<evidence type="ECO:0000313" key="4">
    <source>
        <dbReference type="Proteomes" id="UP000828251"/>
    </source>
</evidence>
<evidence type="ECO:0008006" key="5">
    <source>
        <dbReference type="Google" id="ProtNLM"/>
    </source>
</evidence>
<dbReference type="GO" id="GO:0004523">
    <property type="term" value="F:RNA-DNA hybrid ribonuclease activity"/>
    <property type="evidence" value="ECO:0007669"/>
    <property type="project" value="InterPro"/>
</dbReference>
<accession>A0A9D3ZNL2</accession>
<comment type="caution">
    <text evidence="3">The sequence shown here is derived from an EMBL/GenBank/DDBJ whole genome shotgun (WGS) entry which is preliminary data.</text>
</comment>
<dbReference type="PANTHER" id="PTHR47723:SF19">
    <property type="entry name" value="POLYNUCLEOTIDYL TRANSFERASE, RIBONUCLEASE H-LIKE SUPERFAMILY PROTEIN"/>
    <property type="match status" value="1"/>
</dbReference>
<protein>
    <recommendedName>
        <fullName evidence="5">Reverse transcriptase zinc-binding domain-containing protein</fullName>
    </recommendedName>
</protein>